<evidence type="ECO:0000256" key="1">
    <source>
        <dbReference type="ARBA" id="ARBA00022801"/>
    </source>
</evidence>
<dbReference type="RefSeq" id="WP_118991491.1">
    <property type="nucleotide sequence ID" value="NZ_CP023434.1"/>
</dbReference>
<gene>
    <name evidence="4" type="ORF">CL176_11865</name>
</gene>
<dbReference type="PANTHER" id="PTHR43546">
    <property type="entry name" value="UPF0173 METAL-DEPENDENT HYDROLASE MJ1163-RELATED"/>
    <property type="match status" value="1"/>
</dbReference>
<feature type="domain" description="Metallo-beta-lactamase" evidence="3">
    <location>
        <begin position="9"/>
        <end position="192"/>
    </location>
</feature>
<dbReference type="InterPro" id="IPR022877">
    <property type="entry name" value="UPF0173"/>
</dbReference>
<proteinExistence type="inferred from homology"/>
<dbReference type="PANTHER" id="PTHR43546:SF3">
    <property type="entry name" value="UPF0173 METAL-DEPENDENT HYDROLASE MJ1163"/>
    <property type="match status" value="1"/>
</dbReference>
<dbReference type="Pfam" id="PF12706">
    <property type="entry name" value="Lactamase_B_2"/>
    <property type="match status" value="1"/>
</dbReference>
<dbReference type="Gene3D" id="3.60.15.10">
    <property type="entry name" value="Ribonuclease Z/Hydroxyacylglutathione hydrolase-like"/>
    <property type="match status" value="1"/>
</dbReference>
<evidence type="ECO:0000256" key="2">
    <source>
        <dbReference type="HAMAP-Rule" id="MF_00457"/>
    </source>
</evidence>
<evidence type="ECO:0000259" key="3">
    <source>
        <dbReference type="SMART" id="SM00849"/>
    </source>
</evidence>
<name>A0A347WNI0_9LACT</name>
<dbReference type="EMBL" id="CP023434">
    <property type="protein sequence ID" value="AXY26637.1"/>
    <property type="molecule type" value="Genomic_DNA"/>
</dbReference>
<dbReference type="HAMAP" id="MF_00457">
    <property type="entry name" value="UPF0173"/>
    <property type="match status" value="1"/>
</dbReference>
<evidence type="ECO:0000313" key="5">
    <source>
        <dbReference type="Proteomes" id="UP000263232"/>
    </source>
</evidence>
<dbReference type="SMART" id="SM00849">
    <property type="entry name" value="Lactamase_B"/>
    <property type="match status" value="1"/>
</dbReference>
<dbReference type="InterPro" id="IPR050114">
    <property type="entry name" value="UPF0173_UPF0282_UlaG_hydrolase"/>
</dbReference>
<keyword evidence="1 2" id="KW-0378">Hydrolase</keyword>
<sequence length="226" mass="24492">MKVTYEGHAVVTVELEDGTSIIFDPFITGNPFTQLAADEIKVDYILLTHAHEDHVGDTVDIAKRNDATVITTVELAGYLASKGLKTHGMQPGGAYHFDFGEVKMFPAIHGSSLEIDGVPTTLGLATGIMLKADNKTIYHVGDTALYSDMKLIGERENIALAFVPIGDNFTMGPEDAVLASEWLAAAKVVPMHYNTFPLIEQNPESFIQALPEGVGYLPEIGEEIPF</sequence>
<keyword evidence="5" id="KW-1185">Reference proteome</keyword>
<reference evidence="4 5" key="1">
    <citation type="submission" date="2017-09" db="EMBL/GenBank/DDBJ databases">
        <title>Complete genome sequence of Oxytococcus suis strain ZY16052.</title>
        <authorList>
            <person name="Li F."/>
        </authorList>
    </citation>
    <scope>NUCLEOTIDE SEQUENCE [LARGE SCALE GENOMIC DNA]</scope>
    <source>
        <strain evidence="4 5">ZY16052</strain>
    </source>
</reference>
<evidence type="ECO:0000313" key="4">
    <source>
        <dbReference type="EMBL" id="AXY26637.1"/>
    </source>
</evidence>
<dbReference type="NCBIfam" id="NF001911">
    <property type="entry name" value="PRK00685.1"/>
    <property type="match status" value="1"/>
</dbReference>
<dbReference type="GO" id="GO:0016787">
    <property type="term" value="F:hydrolase activity"/>
    <property type="evidence" value="ECO:0007669"/>
    <property type="project" value="UniProtKB-UniRule"/>
</dbReference>
<protein>
    <recommendedName>
        <fullName evidence="2">UPF0173 metal-dependent hydrolase CL176_11865</fullName>
    </recommendedName>
</protein>
<dbReference type="Proteomes" id="UP000263232">
    <property type="component" value="Chromosome"/>
</dbReference>
<dbReference type="OrthoDB" id="9789133at2"/>
<accession>A0A347WNI0</accession>
<dbReference type="InterPro" id="IPR001279">
    <property type="entry name" value="Metallo-B-lactamas"/>
</dbReference>
<dbReference type="KEGG" id="abae:CL176_11865"/>
<dbReference type="InterPro" id="IPR036866">
    <property type="entry name" value="RibonucZ/Hydroxyglut_hydro"/>
</dbReference>
<comment type="similarity">
    <text evidence="2">Belongs to the UPF0173 family.</text>
</comment>
<dbReference type="SUPFAM" id="SSF56281">
    <property type="entry name" value="Metallo-hydrolase/oxidoreductase"/>
    <property type="match status" value="1"/>
</dbReference>
<organism evidence="4 5">
    <name type="scientific">Suicoccus acidiformans</name>
    <dbReference type="NCBI Taxonomy" id="2036206"/>
    <lineage>
        <taxon>Bacteria</taxon>
        <taxon>Bacillati</taxon>
        <taxon>Bacillota</taxon>
        <taxon>Bacilli</taxon>
        <taxon>Lactobacillales</taxon>
        <taxon>Aerococcaceae</taxon>
        <taxon>Suicoccus</taxon>
    </lineage>
</organism>
<dbReference type="AlphaFoldDB" id="A0A347WNI0"/>